<keyword evidence="2" id="KW-1185">Reference proteome</keyword>
<sequence length="124" mass="14598">MIGKPRAIGKTRYAVLQREDLLLIYQSGYDWLEDDRLSKFPADALVYATWEQVQQVVIARFHEQKLYWSVMLDELTPVYGVAVDKQTLLVHGFEDIPDNWYGFLFHEGDRLRRAKMGELGIDYR</sequence>
<dbReference type="RefSeq" id="WP_216468955.1">
    <property type="nucleotide sequence ID" value="NZ_JAHLQI010000001.1"/>
</dbReference>
<evidence type="ECO:0000313" key="1">
    <source>
        <dbReference type="EMBL" id="MBU5489353.1"/>
    </source>
</evidence>
<dbReference type="Proteomes" id="UP000783588">
    <property type="component" value="Unassembled WGS sequence"/>
</dbReference>
<comment type="caution">
    <text evidence="1">The sequence shown here is derived from an EMBL/GenBank/DDBJ whole genome shotgun (WGS) entry which is preliminary data.</text>
</comment>
<organism evidence="1 2">
    <name type="scientific">Butyricicoccus intestinisimiae</name>
    <dbReference type="NCBI Taxonomy" id="2841509"/>
    <lineage>
        <taxon>Bacteria</taxon>
        <taxon>Bacillati</taxon>
        <taxon>Bacillota</taxon>
        <taxon>Clostridia</taxon>
        <taxon>Eubacteriales</taxon>
        <taxon>Butyricicoccaceae</taxon>
        <taxon>Butyricicoccus</taxon>
    </lineage>
</organism>
<accession>A0ABS6ENU1</accession>
<protein>
    <submittedName>
        <fullName evidence="1">Uncharacterized protein</fullName>
    </submittedName>
</protein>
<evidence type="ECO:0000313" key="2">
    <source>
        <dbReference type="Proteomes" id="UP000783588"/>
    </source>
</evidence>
<reference evidence="1 2" key="1">
    <citation type="submission" date="2021-06" db="EMBL/GenBank/DDBJ databases">
        <authorList>
            <person name="Sun Q."/>
            <person name="Li D."/>
        </authorList>
    </citation>
    <scope>NUCLEOTIDE SEQUENCE [LARGE SCALE GENOMIC DNA]</scope>
    <source>
        <strain evidence="1 2">MSJd-7</strain>
    </source>
</reference>
<gene>
    <name evidence="1" type="ORF">KQI75_01700</name>
</gene>
<name>A0ABS6ENU1_9FIRM</name>
<dbReference type="EMBL" id="JAHLQI010000001">
    <property type="protein sequence ID" value="MBU5489353.1"/>
    <property type="molecule type" value="Genomic_DNA"/>
</dbReference>
<proteinExistence type="predicted"/>